<dbReference type="Pfam" id="PF01396">
    <property type="entry name" value="Zn_ribbon_Top1"/>
    <property type="match status" value="1"/>
</dbReference>
<dbReference type="InterPro" id="IPR052906">
    <property type="entry name" value="Type_IV_Methyl-Rstrct_Enzyme"/>
</dbReference>
<proteinExistence type="predicted"/>
<dbReference type="GO" id="GO:0006265">
    <property type="term" value="P:DNA topological change"/>
    <property type="evidence" value="ECO:0007669"/>
    <property type="project" value="InterPro"/>
</dbReference>
<keyword evidence="1" id="KW-0812">Transmembrane</keyword>
<evidence type="ECO:0000259" key="3">
    <source>
        <dbReference type="Pfam" id="PF04471"/>
    </source>
</evidence>
<organism evidence="4 5">
    <name type="scientific">Aliiglaciecola lipolytica E3</name>
    <dbReference type="NCBI Taxonomy" id="1127673"/>
    <lineage>
        <taxon>Bacteria</taxon>
        <taxon>Pseudomonadati</taxon>
        <taxon>Pseudomonadota</taxon>
        <taxon>Gammaproteobacteria</taxon>
        <taxon>Alteromonadales</taxon>
        <taxon>Alteromonadaceae</taxon>
        <taxon>Aliiglaciecola</taxon>
    </lineage>
</organism>
<dbReference type="Pfam" id="PF04471">
    <property type="entry name" value="Mrr_cat"/>
    <property type="match status" value="1"/>
</dbReference>
<evidence type="ECO:0000313" key="4">
    <source>
        <dbReference type="EMBL" id="GAC13743.1"/>
    </source>
</evidence>
<accession>K6YAQ0</accession>
<feature type="domain" description="Restriction endonuclease type IV Mrr" evidence="3">
    <location>
        <begin position="90"/>
        <end position="197"/>
    </location>
</feature>
<dbReference type="Proteomes" id="UP000006334">
    <property type="component" value="Unassembled WGS sequence"/>
</dbReference>
<protein>
    <submittedName>
        <fullName evidence="4">Restriction system protein</fullName>
    </submittedName>
</protein>
<dbReference type="RefSeq" id="WP_008843560.1">
    <property type="nucleotide sequence ID" value="NZ_BAEN01000022.1"/>
</dbReference>
<dbReference type="SUPFAM" id="SSF52980">
    <property type="entry name" value="Restriction endonuclease-like"/>
    <property type="match status" value="1"/>
</dbReference>
<dbReference type="eggNOG" id="COG0551">
    <property type="taxonomic scope" value="Bacteria"/>
</dbReference>
<sequence>MPRKNTSFANLLFQAPWWVSVITAAITYVVMGQVLPSVETDNQLINMVFKAIAIPAPYFAIFILLIAPFSFFNSRRKAKQLDAQKSIETIRQLHWRNFEELVAEAYRRQGYRVTEGGFGADGGIDLELRKGEERMLVQCKQWKAQKVGVSVVREMFGVLTASNADKVIVICSGKFTQQAIDFASDKTIELLSGNDLLLLVKDVQAEPNIAPLQQASCPRCGSELVERQAKRGTNAGNTFLGCSSFPKCRYTE</sequence>
<dbReference type="InterPro" id="IPR013498">
    <property type="entry name" value="Topo_IA_Znf"/>
</dbReference>
<keyword evidence="5" id="KW-1185">Reference proteome</keyword>
<dbReference type="Gene3D" id="3.30.65.10">
    <property type="entry name" value="Bacterial Topoisomerase I, domain 1"/>
    <property type="match status" value="1"/>
</dbReference>
<dbReference type="OrthoDB" id="5782056at2"/>
<keyword evidence="1" id="KW-1133">Transmembrane helix</keyword>
<dbReference type="STRING" id="1127673.GLIP_1101"/>
<dbReference type="PANTHER" id="PTHR30015:SF7">
    <property type="entry name" value="TYPE IV METHYL-DIRECTED RESTRICTION ENZYME ECOKMRR"/>
    <property type="match status" value="1"/>
</dbReference>
<dbReference type="InterPro" id="IPR011856">
    <property type="entry name" value="tRNA_endonuc-like_dom_sf"/>
</dbReference>
<feature type="domain" description="DNA topoisomerase type IA zn finger" evidence="2">
    <location>
        <begin position="216"/>
        <end position="252"/>
    </location>
</feature>
<dbReference type="SUPFAM" id="SSF57783">
    <property type="entry name" value="Zinc beta-ribbon"/>
    <property type="match status" value="1"/>
</dbReference>
<dbReference type="GO" id="GO:0005694">
    <property type="term" value="C:chromosome"/>
    <property type="evidence" value="ECO:0007669"/>
    <property type="project" value="InterPro"/>
</dbReference>
<evidence type="ECO:0000256" key="1">
    <source>
        <dbReference type="SAM" id="Phobius"/>
    </source>
</evidence>
<dbReference type="GO" id="GO:0003916">
    <property type="term" value="F:DNA topoisomerase activity"/>
    <property type="evidence" value="ECO:0007669"/>
    <property type="project" value="InterPro"/>
</dbReference>
<dbReference type="GO" id="GO:0009307">
    <property type="term" value="P:DNA restriction-modification system"/>
    <property type="evidence" value="ECO:0007669"/>
    <property type="project" value="InterPro"/>
</dbReference>
<dbReference type="AlphaFoldDB" id="K6YAQ0"/>
<evidence type="ECO:0000259" key="2">
    <source>
        <dbReference type="Pfam" id="PF01396"/>
    </source>
</evidence>
<dbReference type="EMBL" id="BAEN01000022">
    <property type="protein sequence ID" value="GAC13743.1"/>
    <property type="molecule type" value="Genomic_DNA"/>
</dbReference>
<feature type="transmembrane region" description="Helical" evidence="1">
    <location>
        <begin position="51"/>
        <end position="72"/>
    </location>
</feature>
<comment type="caution">
    <text evidence="4">The sequence shown here is derived from an EMBL/GenBank/DDBJ whole genome shotgun (WGS) entry which is preliminary data.</text>
</comment>
<dbReference type="eggNOG" id="COG1787">
    <property type="taxonomic scope" value="Bacteria"/>
</dbReference>
<dbReference type="GO" id="GO:0003677">
    <property type="term" value="F:DNA binding"/>
    <property type="evidence" value="ECO:0007669"/>
    <property type="project" value="InterPro"/>
</dbReference>
<name>K6YAQ0_9ALTE</name>
<dbReference type="InterPro" id="IPR011335">
    <property type="entry name" value="Restrct_endonuc-II-like"/>
</dbReference>
<dbReference type="GO" id="GO:0015666">
    <property type="term" value="F:restriction endodeoxyribonuclease activity"/>
    <property type="evidence" value="ECO:0007669"/>
    <property type="project" value="TreeGrafter"/>
</dbReference>
<keyword evidence="1" id="KW-0472">Membrane</keyword>
<gene>
    <name evidence="4" type="primary">mrr</name>
    <name evidence="4" type="ORF">GLIP_1101</name>
</gene>
<reference evidence="4 5" key="1">
    <citation type="journal article" date="2017" name="Antonie Van Leeuwenhoek">
        <title>Rhizobium rhizosphaerae sp. nov., a novel species isolated from rice rhizosphere.</title>
        <authorList>
            <person name="Zhao J.J."/>
            <person name="Zhang J."/>
            <person name="Zhang R.J."/>
            <person name="Zhang C.W."/>
            <person name="Yin H.Q."/>
            <person name="Zhang X.X."/>
        </authorList>
    </citation>
    <scope>NUCLEOTIDE SEQUENCE [LARGE SCALE GENOMIC DNA]</scope>
    <source>
        <strain evidence="4 5">E3</strain>
    </source>
</reference>
<dbReference type="PANTHER" id="PTHR30015">
    <property type="entry name" value="MRR RESTRICTION SYSTEM PROTEIN"/>
    <property type="match status" value="1"/>
</dbReference>
<feature type="transmembrane region" description="Helical" evidence="1">
    <location>
        <begin position="12"/>
        <end position="31"/>
    </location>
</feature>
<dbReference type="InterPro" id="IPR007560">
    <property type="entry name" value="Restrct_endonuc_IV_Mrr"/>
</dbReference>
<evidence type="ECO:0000313" key="5">
    <source>
        <dbReference type="Proteomes" id="UP000006334"/>
    </source>
</evidence>
<dbReference type="Gene3D" id="3.40.1350.10">
    <property type="match status" value="1"/>
</dbReference>